<evidence type="ECO:0008006" key="5">
    <source>
        <dbReference type="Google" id="ProtNLM"/>
    </source>
</evidence>
<sequence length="72" mass="7009">MHKFALLATALVLASAPLAAESLARTAAPVEGDSELGGGPGVILGAIGLAAVVATVLLVTENDDDVDLPTSA</sequence>
<reference evidence="3 4" key="1">
    <citation type="submission" date="2018-07" db="EMBL/GenBank/DDBJ databases">
        <title>Erythrobacter nanhaiensis sp. nov., a novel member of the genus Erythrobacter isolated from the South China Sea.</title>
        <authorList>
            <person name="Chen X."/>
            <person name="Liu J."/>
        </authorList>
    </citation>
    <scope>NUCLEOTIDE SEQUENCE [LARGE SCALE GENOMIC DNA]</scope>
    <source>
        <strain evidence="3 4">S-5</strain>
    </source>
</reference>
<keyword evidence="1" id="KW-0472">Membrane</keyword>
<protein>
    <recommendedName>
        <fullName evidence="5">Ferrochelatase</fullName>
    </recommendedName>
</protein>
<feature type="chain" id="PRO_5017327952" description="Ferrochelatase" evidence="2">
    <location>
        <begin position="20"/>
        <end position="72"/>
    </location>
</feature>
<organism evidence="3 4">
    <name type="scientific">Alteriqipengyuania lutimaris</name>
    <dbReference type="NCBI Taxonomy" id="1538146"/>
    <lineage>
        <taxon>Bacteria</taxon>
        <taxon>Pseudomonadati</taxon>
        <taxon>Pseudomonadota</taxon>
        <taxon>Alphaproteobacteria</taxon>
        <taxon>Sphingomonadales</taxon>
        <taxon>Erythrobacteraceae</taxon>
        <taxon>Alteriqipengyuania</taxon>
    </lineage>
</organism>
<evidence type="ECO:0000256" key="1">
    <source>
        <dbReference type="SAM" id="Phobius"/>
    </source>
</evidence>
<evidence type="ECO:0000313" key="3">
    <source>
        <dbReference type="EMBL" id="RDS78606.1"/>
    </source>
</evidence>
<evidence type="ECO:0000256" key="2">
    <source>
        <dbReference type="SAM" id="SignalP"/>
    </source>
</evidence>
<gene>
    <name evidence="3" type="ORF">DL238_08010</name>
</gene>
<dbReference type="RefSeq" id="WP_115491775.1">
    <property type="nucleotide sequence ID" value="NZ_JACHWW010000001.1"/>
</dbReference>
<proteinExistence type="predicted"/>
<accession>A0A395LNG5</accession>
<dbReference type="EMBL" id="QRBB01000001">
    <property type="protein sequence ID" value="RDS78606.1"/>
    <property type="molecule type" value="Genomic_DNA"/>
</dbReference>
<comment type="caution">
    <text evidence="3">The sequence shown here is derived from an EMBL/GenBank/DDBJ whole genome shotgun (WGS) entry which is preliminary data.</text>
</comment>
<feature type="signal peptide" evidence="2">
    <location>
        <begin position="1"/>
        <end position="19"/>
    </location>
</feature>
<evidence type="ECO:0000313" key="4">
    <source>
        <dbReference type="Proteomes" id="UP000254101"/>
    </source>
</evidence>
<feature type="transmembrane region" description="Helical" evidence="1">
    <location>
        <begin position="36"/>
        <end position="59"/>
    </location>
</feature>
<keyword evidence="1" id="KW-0812">Transmembrane</keyword>
<keyword evidence="2" id="KW-0732">Signal</keyword>
<keyword evidence="4" id="KW-1185">Reference proteome</keyword>
<dbReference type="AlphaFoldDB" id="A0A395LNG5"/>
<name>A0A395LNG5_9SPHN</name>
<keyword evidence="1" id="KW-1133">Transmembrane helix</keyword>
<dbReference type="Proteomes" id="UP000254101">
    <property type="component" value="Unassembled WGS sequence"/>
</dbReference>